<evidence type="ECO:0000256" key="2">
    <source>
        <dbReference type="SAM" id="Phobius"/>
    </source>
</evidence>
<keyword evidence="4" id="KW-1185">Reference proteome</keyword>
<feature type="region of interest" description="Disordered" evidence="1">
    <location>
        <begin position="96"/>
        <end position="212"/>
    </location>
</feature>
<comment type="caution">
    <text evidence="3">The sequence shown here is derived from an EMBL/GenBank/DDBJ whole genome shotgun (WGS) entry which is preliminary data.</text>
</comment>
<keyword evidence="2" id="KW-1133">Transmembrane helix</keyword>
<accession>A0AAN9AQ76</accession>
<sequence length="212" mass="22949">MLLAVSVCVSIAALFSPENDNKTVVLFAVLGAVGGFLILVIVLVVIHCKRKAGFRLPNRMECHDASRDTPGVQGDQVPSDGDEYHIYSEIPASAHEGAKESHTNLELSNGTDDNDHARPAAATNGEENVNPYDKPGPKESHTYLELSNGTDDKDHARPAAATNGEENANPYDKPGPTESHTYLDLPKQTDDDGYLHPVDYSPETTADKEDNR</sequence>
<reference evidence="3 4" key="1">
    <citation type="submission" date="2024-02" db="EMBL/GenBank/DDBJ databases">
        <title>Chromosome-scale genome assembly of the rough periwinkle Littorina saxatilis.</title>
        <authorList>
            <person name="De Jode A."/>
            <person name="Faria R."/>
            <person name="Formenti G."/>
            <person name="Sims Y."/>
            <person name="Smith T.P."/>
            <person name="Tracey A."/>
            <person name="Wood J.M.D."/>
            <person name="Zagrodzka Z.B."/>
            <person name="Johannesson K."/>
            <person name="Butlin R.K."/>
            <person name="Leder E.H."/>
        </authorList>
    </citation>
    <scope>NUCLEOTIDE SEQUENCE [LARGE SCALE GENOMIC DNA]</scope>
    <source>
        <strain evidence="3">Snail1</strain>
        <tissue evidence="3">Muscle</tissue>
    </source>
</reference>
<evidence type="ECO:0000313" key="3">
    <source>
        <dbReference type="EMBL" id="KAK7091148.1"/>
    </source>
</evidence>
<keyword evidence="2" id="KW-0812">Transmembrane</keyword>
<dbReference type="AlphaFoldDB" id="A0AAN9AQ76"/>
<keyword evidence="2" id="KW-0472">Membrane</keyword>
<name>A0AAN9AQ76_9CAEN</name>
<organism evidence="3 4">
    <name type="scientific">Littorina saxatilis</name>
    <dbReference type="NCBI Taxonomy" id="31220"/>
    <lineage>
        <taxon>Eukaryota</taxon>
        <taxon>Metazoa</taxon>
        <taxon>Spiralia</taxon>
        <taxon>Lophotrochozoa</taxon>
        <taxon>Mollusca</taxon>
        <taxon>Gastropoda</taxon>
        <taxon>Caenogastropoda</taxon>
        <taxon>Littorinimorpha</taxon>
        <taxon>Littorinoidea</taxon>
        <taxon>Littorinidae</taxon>
        <taxon>Littorina</taxon>
    </lineage>
</organism>
<feature type="region of interest" description="Disordered" evidence="1">
    <location>
        <begin position="63"/>
        <end position="83"/>
    </location>
</feature>
<proteinExistence type="predicted"/>
<gene>
    <name evidence="3" type="ORF">V1264_008874</name>
</gene>
<dbReference type="Proteomes" id="UP001374579">
    <property type="component" value="Unassembled WGS sequence"/>
</dbReference>
<dbReference type="EMBL" id="JBAMIC010000022">
    <property type="protein sequence ID" value="KAK7091148.1"/>
    <property type="molecule type" value="Genomic_DNA"/>
</dbReference>
<evidence type="ECO:0000313" key="4">
    <source>
        <dbReference type="Proteomes" id="UP001374579"/>
    </source>
</evidence>
<feature type="transmembrane region" description="Helical" evidence="2">
    <location>
        <begin position="24"/>
        <end position="46"/>
    </location>
</feature>
<protein>
    <submittedName>
        <fullName evidence="3">Uncharacterized protein</fullName>
    </submittedName>
</protein>
<evidence type="ECO:0000256" key="1">
    <source>
        <dbReference type="SAM" id="MobiDB-lite"/>
    </source>
</evidence>